<dbReference type="PANTHER" id="PTHR12840:SF1">
    <property type="entry name" value="NADH DEHYDROGENASE [UBIQUINONE] 1 BETA SUBCOMPLEX SUBUNIT 8, MITOCHONDRIAL"/>
    <property type="match status" value="1"/>
</dbReference>
<dbReference type="GO" id="GO:0005739">
    <property type="term" value="C:mitochondrion"/>
    <property type="evidence" value="ECO:0007669"/>
    <property type="project" value="InterPro"/>
</dbReference>
<protein>
    <submittedName>
        <fullName evidence="2">Uncharacterized protein</fullName>
    </submittedName>
</protein>
<keyword evidence="3" id="KW-1185">Reference proteome</keyword>
<feature type="transmembrane region" description="Helical" evidence="1">
    <location>
        <begin position="100"/>
        <end position="121"/>
    </location>
</feature>
<accession>A0A899G0L2</accession>
<dbReference type="Proteomes" id="UP000663699">
    <property type="component" value="Chromosome 8"/>
</dbReference>
<dbReference type="OrthoDB" id="2014058at2759"/>
<dbReference type="InterPro" id="IPR008699">
    <property type="entry name" value="NDUFB8"/>
</dbReference>
<gene>
    <name evidence="2" type="ORF">MERGE_000020</name>
</gene>
<keyword evidence="1" id="KW-0472">Membrane</keyword>
<dbReference type="EMBL" id="CP054539">
    <property type="protein sequence ID" value="QSL65742.1"/>
    <property type="molecule type" value="Genomic_DNA"/>
</dbReference>
<organism evidence="2 3">
    <name type="scientific">Pneumocystis wakefieldiae</name>
    <dbReference type="NCBI Taxonomy" id="38082"/>
    <lineage>
        <taxon>Eukaryota</taxon>
        <taxon>Fungi</taxon>
        <taxon>Dikarya</taxon>
        <taxon>Ascomycota</taxon>
        <taxon>Taphrinomycotina</taxon>
        <taxon>Pneumocystomycetes</taxon>
        <taxon>Pneumocystaceae</taxon>
        <taxon>Pneumocystis</taxon>
    </lineage>
</organism>
<dbReference type="PANTHER" id="PTHR12840">
    <property type="entry name" value="NADH-UBIQUINONE OXIDOREDUCTASE ASHI SUBUNIT"/>
    <property type="match status" value="1"/>
</dbReference>
<sequence>MFFRQRLLQRFIFPVQRHSTIYPCYNLIKPLSTHSKNDSSITEDYPSNIPFVNRQTRTPYDSEYFDVTERRKFGEALHEQDEILSVFSPDIHSHVTPSRAILHLFTFGLVVATICSIAHIFQPKSHATPREDILKKLERP</sequence>
<evidence type="ECO:0000256" key="1">
    <source>
        <dbReference type="SAM" id="Phobius"/>
    </source>
</evidence>
<dbReference type="AlphaFoldDB" id="A0A899G0L2"/>
<proteinExistence type="predicted"/>
<evidence type="ECO:0000313" key="3">
    <source>
        <dbReference type="Proteomes" id="UP000663699"/>
    </source>
</evidence>
<evidence type="ECO:0000313" key="2">
    <source>
        <dbReference type="EMBL" id="QSL65742.1"/>
    </source>
</evidence>
<keyword evidence="1" id="KW-0812">Transmembrane</keyword>
<reference evidence="2" key="1">
    <citation type="submission" date="2020-06" db="EMBL/GenBank/DDBJ databases">
        <title>Genomes of multiple members of Pneumocystis genus reveal paths to human pathogen Pneumocystis jirovecii.</title>
        <authorList>
            <person name="Cisse O.H."/>
            <person name="Ma L."/>
            <person name="Dekker J."/>
            <person name="Khil P."/>
            <person name="Jo J."/>
            <person name="Brenchley J."/>
            <person name="Blair R."/>
            <person name="Pahar B."/>
            <person name="Chabe M."/>
            <person name="Van Rompay K.A."/>
            <person name="Keesler R."/>
            <person name="Sukura A."/>
            <person name="Hirsch V."/>
            <person name="Kutty G."/>
            <person name="Liu Y."/>
            <person name="Peng L."/>
            <person name="Chen J."/>
            <person name="Song J."/>
            <person name="Weissenbacher-Lang C."/>
            <person name="Xu J."/>
            <person name="Upham N.S."/>
            <person name="Stajich J.E."/>
            <person name="Cuomo C.A."/>
            <person name="Cushion M.T."/>
            <person name="Kovacs J.A."/>
        </authorList>
    </citation>
    <scope>NUCLEOTIDE SEQUENCE</scope>
    <source>
        <strain evidence="2">2A</strain>
    </source>
</reference>
<keyword evidence="1" id="KW-1133">Transmembrane helix</keyword>
<name>A0A899G0L2_9ASCO</name>